<protein>
    <recommendedName>
        <fullName evidence="1">C2H2-type domain-containing protein</fullName>
    </recommendedName>
</protein>
<dbReference type="AlphaFoldDB" id="A0AAV2CSX1"/>
<reference evidence="2 3" key="1">
    <citation type="submission" date="2024-04" db="EMBL/GenBank/DDBJ databases">
        <authorList>
            <person name="Fracassetti M."/>
        </authorList>
    </citation>
    <scope>NUCLEOTIDE SEQUENCE [LARGE SCALE GENOMIC DNA]</scope>
</reference>
<dbReference type="InterPro" id="IPR013087">
    <property type="entry name" value="Znf_C2H2_type"/>
</dbReference>
<proteinExistence type="predicted"/>
<dbReference type="Gene3D" id="3.30.160.60">
    <property type="entry name" value="Classic Zinc Finger"/>
    <property type="match status" value="1"/>
</dbReference>
<name>A0AAV2CSX1_9ROSI</name>
<dbReference type="Pfam" id="PF12874">
    <property type="entry name" value="zf-met"/>
    <property type="match status" value="2"/>
</dbReference>
<evidence type="ECO:0000313" key="2">
    <source>
        <dbReference type="EMBL" id="CAL1358726.1"/>
    </source>
</evidence>
<feature type="domain" description="C2H2-type" evidence="1">
    <location>
        <begin position="187"/>
        <end position="211"/>
    </location>
</feature>
<feature type="domain" description="C2H2-type" evidence="1">
    <location>
        <begin position="112"/>
        <end position="136"/>
    </location>
</feature>
<dbReference type="SUPFAM" id="SSF57667">
    <property type="entry name" value="beta-beta-alpha zinc fingers"/>
    <property type="match status" value="1"/>
</dbReference>
<dbReference type="Proteomes" id="UP001497516">
    <property type="component" value="Chromosome 10"/>
</dbReference>
<dbReference type="PANTHER" id="PTHR47487:SF8">
    <property type="entry name" value="OS08G0270900 PROTEIN"/>
    <property type="match status" value="1"/>
</dbReference>
<sequence length="232" mass="25887">MECHLKLMIRTPARNFPSPSPADFPHEFAGLRMLTQHFAFYCHCRRRRPAEEFYRLECKIPIKRVVLRTDLVSLCAADRWANNGGGGPAALLSGSKDVAEEEEEKTMAAGEWSCGVCKVVAKTERQWKQHVEGSRHKANVVEAARSVGKEMTMMMMMNPKSVRKQEKKPAAAAAGRRIGSRTAGFEFWCEACEVGTYSLDGMIKHIGGRRHAGGIKELHNAGRRLAGDERVC</sequence>
<gene>
    <name evidence="2" type="ORF">LTRI10_LOCUS6259</name>
</gene>
<organism evidence="2 3">
    <name type="scientific">Linum trigynum</name>
    <dbReference type="NCBI Taxonomy" id="586398"/>
    <lineage>
        <taxon>Eukaryota</taxon>
        <taxon>Viridiplantae</taxon>
        <taxon>Streptophyta</taxon>
        <taxon>Embryophyta</taxon>
        <taxon>Tracheophyta</taxon>
        <taxon>Spermatophyta</taxon>
        <taxon>Magnoliopsida</taxon>
        <taxon>eudicotyledons</taxon>
        <taxon>Gunneridae</taxon>
        <taxon>Pentapetalae</taxon>
        <taxon>rosids</taxon>
        <taxon>fabids</taxon>
        <taxon>Malpighiales</taxon>
        <taxon>Linaceae</taxon>
        <taxon>Linum</taxon>
    </lineage>
</organism>
<accession>A0AAV2CSX1</accession>
<evidence type="ECO:0000259" key="1">
    <source>
        <dbReference type="Pfam" id="PF12874"/>
    </source>
</evidence>
<keyword evidence="3" id="KW-1185">Reference proteome</keyword>
<dbReference type="EMBL" id="OZ034814">
    <property type="protein sequence ID" value="CAL1358726.1"/>
    <property type="molecule type" value="Genomic_DNA"/>
</dbReference>
<evidence type="ECO:0000313" key="3">
    <source>
        <dbReference type="Proteomes" id="UP001497516"/>
    </source>
</evidence>
<dbReference type="PANTHER" id="PTHR47487">
    <property type="entry name" value="OS06G0651300 PROTEIN-RELATED"/>
    <property type="match status" value="1"/>
</dbReference>
<dbReference type="InterPro" id="IPR036236">
    <property type="entry name" value="Znf_C2H2_sf"/>
</dbReference>